<gene>
    <name evidence="3" type="ORF">J421_5059</name>
</gene>
<dbReference type="Pfam" id="PF13561">
    <property type="entry name" value="adh_short_C2"/>
    <property type="match status" value="1"/>
</dbReference>
<dbReference type="PRINTS" id="PR00081">
    <property type="entry name" value="GDHRDH"/>
</dbReference>
<evidence type="ECO:0000256" key="1">
    <source>
        <dbReference type="ARBA" id="ARBA00006484"/>
    </source>
</evidence>
<dbReference type="PANTHER" id="PTHR24321:SF8">
    <property type="entry name" value="ESTRADIOL 17-BETA-DEHYDROGENASE 8-RELATED"/>
    <property type="match status" value="1"/>
</dbReference>
<keyword evidence="3" id="KW-0614">Plasmid</keyword>
<protein>
    <submittedName>
        <fullName evidence="3">Short-chain dehydrogenase/reductase SDR</fullName>
    </submittedName>
</protein>
<evidence type="ECO:0000313" key="3">
    <source>
        <dbReference type="EMBL" id="AHG92594.1"/>
    </source>
</evidence>
<dbReference type="AlphaFoldDB" id="W0RNK5"/>
<organism evidence="3 4">
    <name type="scientific">Gemmatirosa kalamazoonensis</name>
    <dbReference type="NCBI Taxonomy" id="861299"/>
    <lineage>
        <taxon>Bacteria</taxon>
        <taxon>Pseudomonadati</taxon>
        <taxon>Gemmatimonadota</taxon>
        <taxon>Gemmatimonadia</taxon>
        <taxon>Gemmatimonadales</taxon>
        <taxon>Gemmatimonadaceae</taxon>
        <taxon>Gemmatirosa</taxon>
    </lineage>
</organism>
<dbReference type="PANTHER" id="PTHR24321">
    <property type="entry name" value="DEHYDROGENASES, SHORT CHAIN"/>
    <property type="match status" value="1"/>
</dbReference>
<name>W0RNK5_9BACT</name>
<dbReference type="InterPro" id="IPR020904">
    <property type="entry name" value="Sc_DH/Rdtase_CS"/>
</dbReference>
<evidence type="ECO:0000313" key="4">
    <source>
        <dbReference type="Proteomes" id="UP000019151"/>
    </source>
</evidence>
<proteinExistence type="inferred from homology"/>
<dbReference type="RefSeq" id="WP_236646338.1">
    <property type="nucleotide sequence ID" value="NZ_CP007129.1"/>
</dbReference>
<dbReference type="PRINTS" id="PR00080">
    <property type="entry name" value="SDRFAMILY"/>
</dbReference>
<comment type="similarity">
    <text evidence="1">Belongs to the short-chain dehydrogenases/reductases (SDR) family.</text>
</comment>
<dbReference type="FunFam" id="3.40.50.720:FF:000084">
    <property type="entry name" value="Short-chain dehydrogenase reductase"/>
    <property type="match status" value="1"/>
</dbReference>
<geneLocation type="plasmid" evidence="3 4">
    <name>1</name>
</geneLocation>
<dbReference type="InterPro" id="IPR002347">
    <property type="entry name" value="SDR_fam"/>
</dbReference>
<reference evidence="3 4" key="1">
    <citation type="journal article" date="2014" name="Genome Announc.">
        <title>Genome Sequence and Methylome of Soil Bacterium Gemmatirosa kalamazoonensis KBS708T, a Member of the Rarely Cultivated Gemmatimonadetes Phylum.</title>
        <authorList>
            <person name="Debruyn J.M."/>
            <person name="Radosevich M."/>
            <person name="Wommack K.E."/>
            <person name="Polson S.W."/>
            <person name="Hauser L.J."/>
            <person name="Fawaz M.N."/>
            <person name="Korlach J."/>
            <person name="Tsai Y.C."/>
        </authorList>
    </citation>
    <scope>NUCLEOTIDE SEQUENCE [LARGE SCALE GENOMIC DNA]</scope>
    <source>
        <strain evidence="3 4">KBS708</strain>
        <plasmid evidence="4">Plasmid 1</plasmid>
    </source>
</reference>
<dbReference type="HOGENOM" id="CLU_010194_1_0_0"/>
<sequence>MTSNGTIYDMRDKVALVTGASSGIGRATALAFAKAGARVMLADVQDEAGDAAAREIAACARLRGGDARFVHADVSSAADVRAMVAHTVETFGGLDYAFNNAGIEGALAPTADYPDETWQRVLAINLTGVFLCMKHEIPALRARGGGAIVNNASILGLVGFASAPAYTAAKHGVLGLTKVTAQELATEGIRVNAVCPGFIETPMVMERGVALAHDDAARREVAGLHPMNRLGTSEEIAAAVLWLCSGAASFVTGEPLVVDGGYVTR</sequence>
<keyword evidence="4" id="KW-1185">Reference proteome</keyword>
<dbReference type="PROSITE" id="PS00061">
    <property type="entry name" value="ADH_SHORT"/>
    <property type="match status" value="1"/>
</dbReference>
<dbReference type="SUPFAM" id="SSF51735">
    <property type="entry name" value="NAD(P)-binding Rossmann-fold domains"/>
    <property type="match status" value="1"/>
</dbReference>
<dbReference type="FunCoup" id="W0RNK5">
    <property type="interactions" value="14"/>
</dbReference>
<dbReference type="GO" id="GO:0016491">
    <property type="term" value="F:oxidoreductase activity"/>
    <property type="evidence" value="ECO:0007669"/>
    <property type="project" value="UniProtKB-KW"/>
</dbReference>
<dbReference type="KEGG" id="gba:J421_5059"/>
<dbReference type="InParanoid" id="W0RNK5"/>
<dbReference type="Proteomes" id="UP000019151">
    <property type="component" value="Plasmid 1"/>
</dbReference>
<evidence type="ECO:0000256" key="2">
    <source>
        <dbReference type="ARBA" id="ARBA00023002"/>
    </source>
</evidence>
<dbReference type="NCBIfam" id="NF005559">
    <property type="entry name" value="PRK07231.1"/>
    <property type="match status" value="1"/>
</dbReference>
<dbReference type="EMBL" id="CP007129">
    <property type="protein sequence ID" value="AHG92594.1"/>
    <property type="molecule type" value="Genomic_DNA"/>
</dbReference>
<keyword evidence="2" id="KW-0560">Oxidoreductase</keyword>
<dbReference type="InterPro" id="IPR036291">
    <property type="entry name" value="NAD(P)-bd_dom_sf"/>
</dbReference>
<dbReference type="Gene3D" id="3.40.50.720">
    <property type="entry name" value="NAD(P)-binding Rossmann-like Domain"/>
    <property type="match status" value="1"/>
</dbReference>
<accession>W0RNK5</accession>
<dbReference type="CDD" id="cd05233">
    <property type="entry name" value="SDR_c"/>
    <property type="match status" value="1"/>
</dbReference>